<evidence type="ECO:0000313" key="2">
    <source>
        <dbReference type="Proteomes" id="UP000199322"/>
    </source>
</evidence>
<sequence>MDKKFTLTRALWNIENSKDNYITHEEMKIIEKFQARKKKEKTNKEVEEHEYNT</sequence>
<dbReference type="RefSeq" id="WP_176759850.1">
    <property type="nucleotide sequence ID" value="NZ_FMYV01000004.1"/>
</dbReference>
<keyword evidence="2" id="KW-1185">Reference proteome</keyword>
<protein>
    <recommendedName>
        <fullName evidence="3">EF-hand domain-containing protein</fullName>
    </recommendedName>
</protein>
<proteinExistence type="predicted"/>
<reference evidence="1 2" key="1">
    <citation type="submission" date="2016-10" db="EMBL/GenBank/DDBJ databases">
        <authorList>
            <person name="de Groot N.N."/>
        </authorList>
    </citation>
    <scope>NUCLEOTIDE SEQUENCE [LARGE SCALE GENOMIC DNA]</scope>
    <source>
        <strain evidence="1 2">WG14</strain>
    </source>
</reference>
<accession>A0A1G6LPT0</accession>
<organism evidence="1 2">
    <name type="scientific">Geotoga petraea</name>
    <dbReference type="NCBI Taxonomy" id="28234"/>
    <lineage>
        <taxon>Bacteria</taxon>
        <taxon>Thermotogati</taxon>
        <taxon>Thermotogota</taxon>
        <taxon>Thermotogae</taxon>
        <taxon>Petrotogales</taxon>
        <taxon>Petrotogaceae</taxon>
        <taxon>Geotoga</taxon>
    </lineage>
</organism>
<evidence type="ECO:0008006" key="3">
    <source>
        <dbReference type="Google" id="ProtNLM"/>
    </source>
</evidence>
<gene>
    <name evidence="1" type="ORF">SAMN04488588_1108</name>
</gene>
<name>A0A1G6LPT0_9BACT</name>
<dbReference type="Proteomes" id="UP000199322">
    <property type="component" value="Unassembled WGS sequence"/>
</dbReference>
<dbReference type="AlphaFoldDB" id="A0A1G6LPT0"/>
<evidence type="ECO:0000313" key="1">
    <source>
        <dbReference type="EMBL" id="SDC45298.1"/>
    </source>
</evidence>
<dbReference type="EMBL" id="FMYV01000004">
    <property type="protein sequence ID" value="SDC45298.1"/>
    <property type="molecule type" value="Genomic_DNA"/>
</dbReference>